<dbReference type="InterPro" id="IPR008030">
    <property type="entry name" value="NmrA-like"/>
</dbReference>
<organism evidence="2 3">
    <name type="scientific">Paractinoplanes aksuensis</name>
    <dbReference type="NCBI Taxonomy" id="2939490"/>
    <lineage>
        <taxon>Bacteria</taxon>
        <taxon>Bacillati</taxon>
        <taxon>Actinomycetota</taxon>
        <taxon>Actinomycetes</taxon>
        <taxon>Micromonosporales</taxon>
        <taxon>Micromonosporaceae</taxon>
        <taxon>Paractinoplanes</taxon>
    </lineage>
</organism>
<gene>
    <name evidence="2" type="ORF">M1L60_35325</name>
</gene>
<evidence type="ECO:0000259" key="1">
    <source>
        <dbReference type="Pfam" id="PF05368"/>
    </source>
</evidence>
<reference evidence="2 3" key="1">
    <citation type="submission" date="2022-06" db="EMBL/GenBank/DDBJ databases">
        <title>New Species of the Genus Actinoplanes, ActinopZanes ferrugineus.</title>
        <authorList>
            <person name="Ding P."/>
        </authorList>
    </citation>
    <scope>NUCLEOTIDE SEQUENCE [LARGE SCALE GENOMIC DNA]</scope>
    <source>
        <strain evidence="2 3">TRM88003</strain>
    </source>
</reference>
<proteinExistence type="predicted"/>
<dbReference type="Pfam" id="PF05368">
    <property type="entry name" value="NmrA"/>
    <property type="match status" value="1"/>
</dbReference>
<dbReference type="PANTHER" id="PTHR47129:SF1">
    <property type="entry name" value="NMRA-LIKE DOMAIN-CONTAINING PROTEIN"/>
    <property type="match status" value="1"/>
</dbReference>
<sequence length="284" mass="29371">MIVITGATGQLGSRIVERVIERVPAGEVGVSVRDAAKASALAAQGVRVRTGDFTDPAGLEHAFAGADRVLIISAAIRGDGAVAANQAAIDAARAAGAQRILYTSHQAASKTSLFAPQLTHAATEDYLAGLGVPFTALRNGFYASTLNYYLGAALQTGELALPEDGPFSWTAHDDLAEAAAIALADDGVLDGVTAPLTAPELLDFADVAALLSESTGRRVTRVVVGDDDWKAAAVADGMPEFAAEFTLGMFRAARRGEFAVTGPTLEKLLGRPARTVREQLAAGR</sequence>
<dbReference type="PANTHER" id="PTHR47129">
    <property type="entry name" value="QUINONE OXIDOREDUCTASE 2"/>
    <property type="match status" value="1"/>
</dbReference>
<dbReference type="InterPro" id="IPR052718">
    <property type="entry name" value="NmrA-type_oxidoreductase"/>
</dbReference>
<accession>A0ABT1DYA5</accession>
<feature type="domain" description="NmrA-like" evidence="1">
    <location>
        <begin position="2"/>
        <end position="244"/>
    </location>
</feature>
<evidence type="ECO:0000313" key="3">
    <source>
        <dbReference type="Proteomes" id="UP001523369"/>
    </source>
</evidence>
<evidence type="ECO:0000313" key="2">
    <source>
        <dbReference type="EMBL" id="MCO8275864.1"/>
    </source>
</evidence>
<keyword evidence="3" id="KW-1185">Reference proteome</keyword>
<dbReference type="InterPro" id="IPR036291">
    <property type="entry name" value="NAD(P)-bd_dom_sf"/>
</dbReference>
<dbReference type="Proteomes" id="UP001523369">
    <property type="component" value="Unassembled WGS sequence"/>
</dbReference>
<dbReference type="Gene3D" id="3.90.25.10">
    <property type="entry name" value="UDP-galactose 4-epimerase, domain 1"/>
    <property type="match status" value="1"/>
</dbReference>
<dbReference type="Gene3D" id="3.40.50.720">
    <property type="entry name" value="NAD(P)-binding Rossmann-like Domain"/>
    <property type="match status" value="1"/>
</dbReference>
<dbReference type="EMBL" id="JAMYJR010000040">
    <property type="protein sequence ID" value="MCO8275864.1"/>
    <property type="molecule type" value="Genomic_DNA"/>
</dbReference>
<protein>
    <submittedName>
        <fullName evidence="2">NmrA family NAD(P)-binding protein</fullName>
    </submittedName>
</protein>
<dbReference type="SUPFAM" id="SSF51735">
    <property type="entry name" value="NAD(P)-binding Rossmann-fold domains"/>
    <property type="match status" value="1"/>
</dbReference>
<name>A0ABT1DYA5_9ACTN</name>
<dbReference type="RefSeq" id="WP_253241899.1">
    <property type="nucleotide sequence ID" value="NZ_JAMYJR010000040.1"/>
</dbReference>
<comment type="caution">
    <text evidence="2">The sequence shown here is derived from an EMBL/GenBank/DDBJ whole genome shotgun (WGS) entry which is preliminary data.</text>
</comment>